<evidence type="ECO:0000259" key="3">
    <source>
        <dbReference type="PROSITE" id="PS51186"/>
    </source>
</evidence>
<keyword evidence="1" id="KW-0808">Transferase</keyword>
<accession>A0A561BL39</accession>
<proteinExistence type="predicted"/>
<dbReference type="Proteomes" id="UP000318380">
    <property type="component" value="Unassembled WGS sequence"/>
</dbReference>
<dbReference type="PROSITE" id="PS51186">
    <property type="entry name" value="GNAT"/>
    <property type="match status" value="1"/>
</dbReference>
<dbReference type="GO" id="GO:0016747">
    <property type="term" value="F:acyltransferase activity, transferring groups other than amino-acyl groups"/>
    <property type="evidence" value="ECO:0007669"/>
    <property type="project" value="InterPro"/>
</dbReference>
<organism evidence="4 5">
    <name type="scientific">Kribbella amoyensis</name>
    <dbReference type="NCBI Taxonomy" id="996641"/>
    <lineage>
        <taxon>Bacteria</taxon>
        <taxon>Bacillati</taxon>
        <taxon>Actinomycetota</taxon>
        <taxon>Actinomycetes</taxon>
        <taxon>Propionibacteriales</taxon>
        <taxon>Kribbellaceae</taxon>
        <taxon>Kribbella</taxon>
    </lineage>
</organism>
<evidence type="ECO:0000256" key="1">
    <source>
        <dbReference type="ARBA" id="ARBA00022679"/>
    </source>
</evidence>
<dbReference type="Pfam" id="PF00583">
    <property type="entry name" value="Acetyltransf_1"/>
    <property type="match status" value="1"/>
</dbReference>
<protein>
    <submittedName>
        <fullName evidence="4">Ribosomal protein S18 acetylase RimI-like enzyme</fullName>
    </submittedName>
</protein>
<dbReference type="PANTHER" id="PTHR43877:SF2">
    <property type="entry name" value="AMINOALKYLPHOSPHONATE N-ACETYLTRANSFERASE-RELATED"/>
    <property type="match status" value="1"/>
</dbReference>
<dbReference type="EMBL" id="VIVK01000001">
    <property type="protein sequence ID" value="TWD79565.1"/>
    <property type="molecule type" value="Genomic_DNA"/>
</dbReference>
<dbReference type="OrthoDB" id="9802340at2"/>
<dbReference type="Gene3D" id="3.40.630.30">
    <property type="match status" value="1"/>
</dbReference>
<dbReference type="SUPFAM" id="SSF55729">
    <property type="entry name" value="Acyl-CoA N-acyltransferases (Nat)"/>
    <property type="match status" value="1"/>
</dbReference>
<keyword evidence="2" id="KW-0012">Acyltransferase</keyword>
<keyword evidence="4" id="KW-0689">Ribosomal protein</keyword>
<name>A0A561BL39_9ACTN</name>
<dbReference type="InterPro" id="IPR050832">
    <property type="entry name" value="Bact_Acetyltransf"/>
</dbReference>
<evidence type="ECO:0000313" key="4">
    <source>
        <dbReference type="EMBL" id="TWD79565.1"/>
    </source>
</evidence>
<dbReference type="InterPro" id="IPR016181">
    <property type="entry name" value="Acyl_CoA_acyltransferase"/>
</dbReference>
<evidence type="ECO:0000313" key="5">
    <source>
        <dbReference type="Proteomes" id="UP000318380"/>
    </source>
</evidence>
<feature type="domain" description="N-acetyltransferase" evidence="3">
    <location>
        <begin position="6"/>
        <end position="164"/>
    </location>
</feature>
<reference evidence="4 5" key="1">
    <citation type="submission" date="2019-06" db="EMBL/GenBank/DDBJ databases">
        <title>Sequencing the genomes of 1000 actinobacteria strains.</title>
        <authorList>
            <person name="Klenk H.-P."/>
        </authorList>
    </citation>
    <scope>NUCLEOTIDE SEQUENCE [LARGE SCALE GENOMIC DNA]</scope>
    <source>
        <strain evidence="4 5">DSM 24683</strain>
    </source>
</reference>
<sequence>MTDNRVTIRRAVESDEPALLDIELTAWDASSGFPSMTEGERAGFFSDRSGPDAHLVAVLDDRVVGYIRLQDKYRFREGAGVLAVNGLAVAVDARGHGIGSALLTAVTEEAERRGARKITLHVHSSNTVARRLYERHGYQVEGTHPREFLIDGEEVDSLTLAKFL</sequence>
<keyword evidence="5" id="KW-1185">Reference proteome</keyword>
<dbReference type="PANTHER" id="PTHR43877">
    <property type="entry name" value="AMINOALKYLPHOSPHONATE N-ACETYLTRANSFERASE-RELATED-RELATED"/>
    <property type="match status" value="1"/>
</dbReference>
<evidence type="ECO:0000256" key="2">
    <source>
        <dbReference type="ARBA" id="ARBA00023315"/>
    </source>
</evidence>
<comment type="caution">
    <text evidence="4">The sequence shown here is derived from an EMBL/GenBank/DDBJ whole genome shotgun (WGS) entry which is preliminary data.</text>
</comment>
<dbReference type="InterPro" id="IPR000182">
    <property type="entry name" value="GNAT_dom"/>
</dbReference>
<dbReference type="CDD" id="cd04301">
    <property type="entry name" value="NAT_SF"/>
    <property type="match status" value="1"/>
</dbReference>
<dbReference type="GO" id="GO:0005840">
    <property type="term" value="C:ribosome"/>
    <property type="evidence" value="ECO:0007669"/>
    <property type="project" value="UniProtKB-KW"/>
</dbReference>
<dbReference type="AlphaFoldDB" id="A0A561BL39"/>
<keyword evidence="4" id="KW-0687">Ribonucleoprotein</keyword>
<gene>
    <name evidence="4" type="ORF">FB561_0627</name>
</gene>